<evidence type="ECO:0000256" key="7">
    <source>
        <dbReference type="SAM" id="Phobius"/>
    </source>
</evidence>
<dbReference type="AlphaFoldDB" id="A0A2T4ZD62"/>
<dbReference type="RefSeq" id="WP_170105435.1">
    <property type="nucleotide sequence ID" value="NZ_PZZP01000001.1"/>
</dbReference>
<protein>
    <submittedName>
        <fullName evidence="8">Cytochrome c oxidase subunit 4</fullName>
    </submittedName>
</protein>
<feature type="transmembrane region" description="Helical" evidence="7">
    <location>
        <begin position="46"/>
        <end position="65"/>
    </location>
</feature>
<dbReference type="Pfam" id="PF03626">
    <property type="entry name" value="COX4_pro"/>
    <property type="match status" value="1"/>
</dbReference>
<sequence>MTDTDHRENTRPQETSGQHLRAFGWMILLTAIAFAAVATGTLSTPLTLTVILVLAVIQTVLQLTTFMHLDRRHQLPILFMASGLGFSAIIAVALWWMK</sequence>
<accession>A0A2T4ZD62</accession>
<evidence type="ECO:0000313" key="8">
    <source>
        <dbReference type="EMBL" id="PTM59831.1"/>
    </source>
</evidence>
<comment type="caution">
    <text evidence="8">The sequence shown here is derived from an EMBL/GenBank/DDBJ whole genome shotgun (WGS) entry which is preliminary data.</text>
</comment>
<evidence type="ECO:0000313" key="9">
    <source>
        <dbReference type="Proteomes" id="UP000241639"/>
    </source>
</evidence>
<gene>
    <name evidence="8" type="ORF">C8J48_2464</name>
</gene>
<dbReference type="InterPro" id="IPR050968">
    <property type="entry name" value="Cytochrome_c_oxidase_bac_sub4"/>
</dbReference>
<dbReference type="GO" id="GO:0015990">
    <property type="term" value="P:electron transport coupled proton transport"/>
    <property type="evidence" value="ECO:0007669"/>
    <property type="project" value="TreeGrafter"/>
</dbReference>
<evidence type="ECO:0000256" key="4">
    <source>
        <dbReference type="ARBA" id="ARBA00022692"/>
    </source>
</evidence>
<evidence type="ECO:0000256" key="2">
    <source>
        <dbReference type="ARBA" id="ARBA00008079"/>
    </source>
</evidence>
<reference evidence="8 9" key="1">
    <citation type="submission" date="2018-04" db="EMBL/GenBank/DDBJ databases">
        <title>Genomic Encyclopedia of Archaeal and Bacterial Type Strains, Phase II (KMG-II): from individual species to whole genera.</title>
        <authorList>
            <person name="Goeker M."/>
        </authorList>
    </citation>
    <scope>NUCLEOTIDE SEQUENCE [LARGE SCALE GENOMIC DNA]</scope>
    <source>
        <strain evidence="8 9">DSM 45169</strain>
    </source>
</reference>
<keyword evidence="5 7" id="KW-1133">Transmembrane helix</keyword>
<dbReference type="PANTHER" id="PTHR36835">
    <property type="entry name" value="CYTOCHROME BO(3) UBIQUINOL OXIDASE SUBUNIT 4"/>
    <property type="match status" value="1"/>
</dbReference>
<dbReference type="Proteomes" id="UP000241639">
    <property type="component" value="Unassembled WGS sequence"/>
</dbReference>
<dbReference type="GO" id="GO:0009486">
    <property type="term" value="F:cytochrome bo3 ubiquinol oxidase activity"/>
    <property type="evidence" value="ECO:0007669"/>
    <property type="project" value="TreeGrafter"/>
</dbReference>
<dbReference type="PANTHER" id="PTHR36835:SF1">
    <property type="entry name" value="CYTOCHROME BO(3) UBIQUINOL OXIDASE SUBUNIT 4"/>
    <property type="match status" value="1"/>
</dbReference>
<name>A0A2T4ZD62_9BACL</name>
<evidence type="ECO:0000256" key="3">
    <source>
        <dbReference type="ARBA" id="ARBA00022475"/>
    </source>
</evidence>
<keyword evidence="3" id="KW-1003">Cell membrane</keyword>
<organism evidence="8 9">
    <name type="scientific">Desmospora activa DSM 45169</name>
    <dbReference type="NCBI Taxonomy" id="1121389"/>
    <lineage>
        <taxon>Bacteria</taxon>
        <taxon>Bacillati</taxon>
        <taxon>Bacillota</taxon>
        <taxon>Bacilli</taxon>
        <taxon>Bacillales</taxon>
        <taxon>Thermoactinomycetaceae</taxon>
        <taxon>Desmospora</taxon>
    </lineage>
</organism>
<proteinExistence type="inferred from homology"/>
<comment type="similarity">
    <text evidence="2">Belongs to the cytochrome c oxidase bacterial subunit 4 family.</text>
</comment>
<evidence type="ECO:0000256" key="5">
    <source>
        <dbReference type="ARBA" id="ARBA00022989"/>
    </source>
</evidence>
<evidence type="ECO:0000256" key="6">
    <source>
        <dbReference type="ARBA" id="ARBA00023136"/>
    </source>
</evidence>
<dbReference type="GO" id="GO:0019646">
    <property type="term" value="P:aerobic electron transport chain"/>
    <property type="evidence" value="ECO:0007669"/>
    <property type="project" value="TreeGrafter"/>
</dbReference>
<dbReference type="GO" id="GO:0005886">
    <property type="term" value="C:plasma membrane"/>
    <property type="evidence" value="ECO:0007669"/>
    <property type="project" value="UniProtKB-SubCell"/>
</dbReference>
<evidence type="ECO:0000256" key="1">
    <source>
        <dbReference type="ARBA" id="ARBA00004651"/>
    </source>
</evidence>
<feature type="transmembrane region" description="Helical" evidence="7">
    <location>
        <begin position="77"/>
        <end position="97"/>
    </location>
</feature>
<dbReference type="GO" id="GO:0015078">
    <property type="term" value="F:proton transmembrane transporter activity"/>
    <property type="evidence" value="ECO:0007669"/>
    <property type="project" value="TreeGrafter"/>
</dbReference>
<keyword evidence="6 7" id="KW-0472">Membrane</keyword>
<feature type="transmembrane region" description="Helical" evidence="7">
    <location>
        <begin position="20"/>
        <end position="40"/>
    </location>
</feature>
<dbReference type="InterPro" id="IPR005171">
    <property type="entry name" value="Cyt_c_oxidase_su4_prok"/>
</dbReference>
<comment type="subcellular location">
    <subcellularLocation>
        <location evidence="1">Cell membrane</location>
        <topology evidence="1">Multi-pass membrane protein</topology>
    </subcellularLocation>
</comment>
<keyword evidence="9" id="KW-1185">Reference proteome</keyword>
<dbReference type="EMBL" id="PZZP01000001">
    <property type="protein sequence ID" value="PTM59831.1"/>
    <property type="molecule type" value="Genomic_DNA"/>
</dbReference>
<keyword evidence="4 7" id="KW-0812">Transmembrane</keyword>
<dbReference type="GO" id="GO:0009319">
    <property type="term" value="C:cytochrome o ubiquinol oxidase complex"/>
    <property type="evidence" value="ECO:0007669"/>
    <property type="project" value="TreeGrafter"/>
</dbReference>